<sequence length="156" mass="17899">MRNTSAERDWLQASEFERRPAASYCVAMAQIVVYGTRDSIQKNRRTLSDAIHRAVRAALAYPVEKRFHRFIALDPENFIYPEDRGDEYTIIEVSMFEGRSEAAKRRLIRELFARIKAEVGIPPHSVEITITETPKVNWGIRGLNAEDLSLGYDVDV</sequence>
<gene>
    <name evidence="1" type="ORF">EDD31_1360</name>
</gene>
<dbReference type="PANTHER" id="PTHR38460:SF1">
    <property type="entry name" value="TAUTOMERASE YOLI-RELATED"/>
    <property type="match status" value="1"/>
</dbReference>
<accession>A0A3N2BCP1</accession>
<name>A0A3N2BCP1_9MICO</name>
<proteinExistence type="predicted"/>
<protein>
    <submittedName>
        <fullName evidence="1">4-oxalocrotonate tautomerase family enzyme</fullName>
    </submittedName>
</protein>
<dbReference type="Gene3D" id="3.30.429.10">
    <property type="entry name" value="Macrophage Migration Inhibitory Factor"/>
    <property type="match status" value="1"/>
</dbReference>
<dbReference type="InterPro" id="IPR014347">
    <property type="entry name" value="Tautomerase/MIF_sf"/>
</dbReference>
<dbReference type="EMBL" id="RKHK01000001">
    <property type="protein sequence ID" value="ROR72995.1"/>
    <property type="molecule type" value="Genomic_DNA"/>
</dbReference>
<dbReference type="Proteomes" id="UP000280668">
    <property type="component" value="Unassembled WGS sequence"/>
</dbReference>
<organism evidence="1 2">
    <name type="scientific">Bogoriella caseilytica</name>
    <dbReference type="NCBI Taxonomy" id="56055"/>
    <lineage>
        <taxon>Bacteria</taxon>
        <taxon>Bacillati</taxon>
        <taxon>Actinomycetota</taxon>
        <taxon>Actinomycetes</taxon>
        <taxon>Micrococcales</taxon>
        <taxon>Bogoriellaceae</taxon>
        <taxon>Bogoriella</taxon>
    </lineage>
</organism>
<keyword evidence="2" id="KW-1185">Reference proteome</keyword>
<dbReference type="Pfam" id="PF14552">
    <property type="entry name" value="Tautomerase_2"/>
    <property type="match status" value="1"/>
</dbReference>
<dbReference type="AlphaFoldDB" id="A0A3N2BCP1"/>
<dbReference type="InterPro" id="IPR037479">
    <property type="entry name" value="Tauto_MSAD"/>
</dbReference>
<evidence type="ECO:0000313" key="1">
    <source>
        <dbReference type="EMBL" id="ROR72995.1"/>
    </source>
</evidence>
<evidence type="ECO:0000313" key="2">
    <source>
        <dbReference type="Proteomes" id="UP000280668"/>
    </source>
</evidence>
<reference evidence="1 2" key="1">
    <citation type="submission" date="2018-11" db="EMBL/GenBank/DDBJ databases">
        <title>Sequencing the genomes of 1000 actinobacteria strains.</title>
        <authorList>
            <person name="Klenk H.-P."/>
        </authorList>
    </citation>
    <scope>NUCLEOTIDE SEQUENCE [LARGE SCALE GENOMIC DNA]</scope>
    <source>
        <strain evidence="1 2">DSM 11294</strain>
    </source>
</reference>
<dbReference type="SUPFAM" id="SSF55331">
    <property type="entry name" value="Tautomerase/MIF"/>
    <property type="match status" value="1"/>
</dbReference>
<comment type="caution">
    <text evidence="1">The sequence shown here is derived from an EMBL/GenBank/DDBJ whole genome shotgun (WGS) entry which is preliminary data.</text>
</comment>
<dbReference type="PANTHER" id="PTHR38460">
    <property type="entry name" value="TAUTOMERASE YOLI-RELATED"/>
    <property type="match status" value="1"/>
</dbReference>